<dbReference type="GO" id="GO:0016887">
    <property type="term" value="F:ATP hydrolysis activity"/>
    <property type="evidence" value="ECO:0007669"/>
    <property type="project" value="InterPro"/>
</dbReference>
<dbReference type="InterPro" id="IPR005116">
    <property type="entry name" value="Transp-assoc_OB_typ1"/>
</dbReference>
<evidence type="ECO:0000256" key="9">
    <source>
        <dbReference type="ARBA" id="ARBA00023136"/>
    </source>
</evidence>
<dbReference type="PANTHER" id="PTHR43514:SF4">
    <property type="entry name" value="ABC TRANSPORTER I FAMILY MEMBER 10"/>
    <property type="match status" value="1"/>
</dbReference>
<dbReference type="InterPro" id="IPR004606">
    <property type="entry name" value="Mop_domain"/>
</dbReference>
<name>A0A231UYB1_9HYPH</name>
<dbReference type="GO" id="GO:0015098">
    <property type="term" value="F:molybdate ion transmembrane transporter activity"/>
    <property type="evidence" value="ECO:0007669"/>
    <property type="project" value="InterPro"/>
</dbReference>
<sequence>MLHVDIVVRQGAFETECRFDAEAGVTALFGPSGAGKTTALRAIAGLVPGASGTIRLGERILLDSARGIGVPAEKRRVGFVFQEGRLLPHLTVASNLTYGRHGGRGPTDEALRHMAGFLGIGHLLDRKPRTLSGGERQRVAIGRALLSDPALLLMDEPLASLDPARRAELLPMIERVRDETDIPIVFVSHNVGEVARLAETLVVMDGGRTLAAGPALDIFPRFETDAALGQGEAGALVEGKVTAIDSQFGIATVDLGGEALELTQGGFSVGQIVRLRILAGDVSLAVGDAGAMEGLSIRNRLVTTIAAIAPDRTGPYAELLLGLGQVRLRARVTRKSLFEMGLHEGQRVTAMIKAVSVERRR</sequence>
<dbReference type="SMART" id="SM00382">
    <property type="entry name" value="AAA"/>
    <property type="match status" value="1"/>
</dbReference>
<dbReference type="Proteomes" id="UP000215405">
    <property type="component" value="Unassembled WGS sequence"/>
</dbReference>
<keyword evidence="3" id="KW-1003">Cell membrane</keyword>
<keyword evidence="2" id="KW-0813">Transport</keyword>
<evidence type="ECO:0000259" key="11">
    <source>
        <dbReference type="PROSITE" id="PS50893"/>
    </source>
</evidence>
<organism evidence="13 14">
    <name type="scientific">Notoacmeibacter marinus</name>
    <dbReference type="NCBI Taxonomy" id="1876515"/>
    <lineage>
        <taxon>Bacteria</taxon>
        <taxon>Pseudomonadati</taxon>
        <taxon>Pseudomonadota</taxon>
        <taxon>Alphaproteobacteria</taxon>
        <taxon>Hyphomicrobiales</taxon>
        <taxon>Notoacmeibacteraceae</taxon>
        <taxon>Notoacmeibacter</taxon>
    </lineage>
</organism>
<reference evidence="14" key="1">
    <citation type="journal article" date="2017" name="Int. J. Syst. Evol. Microbiol.">
        <title>Notoacmeibacter marinus gen. nov., sp. nov., isolated from the gut of a limpet and proposal of Notoacmeibacteraceae fam. nov. in the order Rhizobiales of the class Alphaproteobacteria.</title>
        <authorList>
            <person name="Huang Z."/>
            <person name="Guo F."/>
            <person name="Lai Q."/>
        </authorList>
    </citation>
    <scope>NUCLEOTIDE SEQUENCE [LARGE SCALE GENOMIC DNA]</scope>
    <source>
        <strain evidence="14">XMTR2A4</strain>
    </source>
</reference>
<evidence type="ECO:0000256" key="4">
    <source>
        <dbReference type="ARBA" id="ARBA00022505"/>
    </source>
</evidence>
<evidence type="ECO:0000256" key="7">
    <source>
        <dbReference type="ARBA" id="ARBA00022840"/>
    </source>
</evidence>
<evidence type="ECO:0000256" key="8">
    <source>
        <dbReference type="ARBA" id="ARBA00022967"/>
    </source>
</evidence>
<evidence type="ECO:0000256" key="3">
    <source>
        <dbReference type="ARBA" id="ARBA00022475"/>
    </source>
</evidence>
<gene>
    <name evidence="13" type="ORF">B7H23_11430</name>
</gene>
<dbReference type="PANTHER" id="PTHR43514">
    <property type="entry name" value="ABC TRANSPORTER I FAMILY MEMBER 10"/>
    <property type="match status" value="1"/>
</dbReference>
<dbReference type="InterPro" id="IPR008995">
    <property type="entry name" value="Mo/tungstate-bd_C_term_dom"/>
</dbReference>
<keyword evidence="8" id="KW-1278">Translocase</keyword>
<keyword evidence="9" id="KW-0472">Membrane</keyword>
<keyword evidence="7 13" id="KW-0067">ATP-binding</keyword>
<evidence type="ECO:0000259" key="12">
    <source>
        <dbReference type="PROSITE" id="PS51866"/>
    </source>
</evidence>
<dbReference type="PROSITE" id="PS00211">
    <property type="entry name" value="ABC_TRANSPORTER_1"/>
    <property type="match status" value="1"/>
</dbReference>
<feature type="domain" description="Mop" evidence="12">
    <location>
        <begin position="294"/>
        <end position="361"/>
    </location>
</feature>
<keyword evidence="5" id="KW-0997">Cell inner membrane</keyword>
<dbReference type="Gene3D" id="3.40.50.300">
    <property type="entry name" value="P-loop containing nucleotide triphosphate hydrolases"/>
    <property type="match status" value="1"/>
</dbReference>
<dbReference type="Gene3D" id="2.40.50.100">
    <property type="match status" value="1"/>
</dbReference>
<proteinExistence type="inferred from homology"/>
<evidence type="ECO:0000313" key="14">
    <source>
        <dbReference type="Proteomes" id="UP000215405"/>
    </source>
</evidence>
<evidence type="ECO:0000256" key="1">
    <source>
        <dbReference type="ARBA" id="ARBA00005417"/>
    </source>
</evidence>
<dbReference type="GO" id="GO:0016020">
    <property type="term" value="C:membrane"/>
    <property type="evidence" value="ECO:0007669"/>
    <property type="project" value="InterPro"/>
</dbReference>
<dbReference type="PROSITE" id="PS51866">
    <property type="entry name" value="MOP"/>
    <property type="match status" value="1"/>
</dbReference>
<dbReference type="EMBL" id="NBYO01000002">
    <property type="protein sequence ID" value="OXT00943.1"/>
    <property type="molecule type" value="Genomic_DNA"/>
</dbReference>
<keyword evidence="14" id="KW-1185">Reference proteome</keyword>
<dbReference type="InterPro" id="IPR050334">
    <property type="entry name" value="Molybdenum_import_ModC"/>
</dbReference>
<dbReference type="SUPFAM" id="SSF52540">
    <property type="entry name" value="P-loop containing nucleoside triphosphate hydrolases"/>
    <property type="match status" value="1"/>
</dbReference>
<dbReference type="SUPFAM" id="SSF50331">
    <property type="entry name" value="MOP-like"/>
    <property type="match status" value="1"/>
</dbReference>
<dbReference type="InterPro" id="IPR003439">
    <property type="entry name" value="ABC_transporter-like_ATP-bd"/>
</dbReference>
<dbReference type="RefSeq" id="WP_094077761.1">
    <property type="nucleotide sequence ID" value="NZ_NBYO01000002.1"/>
</dbReference>
<keyword evidence="6" id="KW-0547">Nucleotide-binding</keyword>
<dbReference type="InterPro" id="IPR017871">
    <property type="entry name" value="ABC_transporter-like_CS"/>
</dbReference>
<evidence type="ECO:0000313" key="13">
    <source>
        <dbReference type="EMBL" id="OXT00943.1"/>
    </source>
</evidence>
<dbReference type="NCBIfam" id="TIGR02142">
    <property type="entry name" value="modC_ABC"/>
    <property type="match status" value="1"/>
</dbReference>
<feature type="domain" description="ABC transporter" evidence="11">
    <location>
        <begin position="2"/>
        <end position="231"/>
    </location>
</feature>
<dbReference type="InterPro" id="IPR027417">
    <property type="entry name" value="P-loop_NTPase"/>
</dbReference>
<dbReference type="GO" id="GO:0140359">
    <property type="term" value="F:ABC-type transporter activity"/>
    <property type="evidence" value="ECO:0007669"/>
    <property type="project" value="InterPro"/>
</dbReference>
<comment type="similarity">
    <text evidence="1">Belongs to the ABC transporter superfamily.</text>
</comment>
<evidence type="ECO:0000256" key="10">
    <source>
        <dbReference type="PROSITE-ProRule" id="PRU01213"/>
    </source>
</evidence>
<evidence type="ECO:0000256" key="2">
    <source>
        <dbReference type="ARBA" id="ARBA00022448"/>
    </source>
</evidence>
<dbReference type="InterPro" id="IPR003593">
    <property type="entry name" value="AAA+_ATPase"/>
</dbReference>
<dbReference type="Pfam" id="PF00005">
    <property type="entry name" value="ABC_tran"/>
    <property type="match status" value="1"/>
</dbReference>
<dbReference type="InterPro" id="IPR011868">
    <property type="entry name" value="ModC_ABC_ATP-bd"/>
</dbReference>
<dbReference type="Pfam" id="PF03459">
    <property type="entry name" value="TOBE"/>
    <property type="match status" value="1"/>
</dbReference>
<evidence type="ECO:0000256" key="6">
    <source>
        <dbReference type="ARBA" id="ARBA00022741"/>
    </source>
</evidence>
<dbReference type="PROSITE" id="PS50893">
    <property type="entry name" value="ABC_TRANSPORTER_2"/>
    <property type="match status" value="1"/>
</dbReference>
<dbReference type="GO" id="GO:0005524">
    <property type="term" value="F:ATP binding"/>
    <property type="evidence" value="ECO:0007669"/>
    <property type="project" value="UniProtKB-KW"/>
</dbReference>
<dbReference type="AlphaFoldDB" id="A0A231UYB1"/>
<comment type="caution">
    <text evidence="13">The sequence shown here is derived from an EMBL/GenBank/DDBJ whole genome shotgun (WGS) entry which is preliminary data.</text>
</comment>
<evidence type="ECO:0000256" key="5">
    <source>
        <dbReference type="ARBA" id="ARBA00022519"/>
    </source>
</evidence>
<keyword evidence="4 10" id="KW-0500">Molybdenum</keyword>
<accession>A0A231UYB1</accession>
<protein>
    <submittedName>
        <fullName evidence="13">Molybdenum ABC transporter ATP-binding protein</fullName>
    </submittedName>
</protein>